<feature type="region of interest" description="Disordered" evidence="1">
    <location>
        <begin position="152"/>
        <end position="173"/>
    </location>
</feature>
<organism evidence="2 3">
    <name type="scientific">Ditylenchus destructor</name>
    <dbReference type="NCBI Taxonomy" id="166010"/>
    <lineage>
        <taxon>Eukaryota</taxon>
        <taxon>Metazoa</taxon>
        <taxon>Ecdysozoa</taxon>
        <taxon>Nematoda</taxon>
        <taxon>Chromadorea</taxon>
        <taxon>Rhabditida</taxon>
        <taxon>Tylenchina</taxon>
        <taxon>Tylenchomorpha</taxon>
        <taxon>Sphaerularioidea</taxon>
        <taxon>Anguinidae</taxon>
        <taxon>Anguininae</taxon>
        <taxon>Ditylenchus</taxon>
    </lineage>
</organism>
<sequence>MDNHEIWLFNDSTAVIDRERAIQDEEEENAARASQCCMDIAAETSAIPARESRILEAAGTSKAPSKNLMTILAPDVSWNMPFKQHIQREYNNWMMAADREWTEIVQNVWHHEQSRLFRGPLIHCLRPEGSIPLGQELLRKARLEKDVEVIIPEEPDEDEDVNNAYKSEDNIAQ</sequence>
<dbReference type="EMBL" id="JAKKPZ010000408">
    <property type="protein sequence ID" value="KAI1695388.1"/>
    <property type="molecule type" value="Genomic_DNA"/>
</dbReference>
<gene>
    <name evidence="2" type="ORF">DdX_19604</name>
</gene>
<evidence type="ECO:0000313" key="2">
    <source>
        <dbReference type="EMBL" id="KAI1695388.1"/>
    </source>
</evidence>
<dbReference type="Proteomes" id="UP001201812">
    <property type="component" value="Unassembled WGS sequence"/>
</dbReference>
<feature type="compositionally biased region" description="Acidic residues" evidence="1">
    <location>
        <begin position="152"/>
        <end position="161"/>
    </location>
</feature>
<reference evidence="2" key="1">
    <citation type="submission" date="2022-01" db="EMBL/GenBank/DDBJ databases">
        <title>Genome Sequence Resource for Two Populations of Ditylenchus destructor, the Migratory Endoparasitic Phytonematode.</title>
        <authorList>
            <person name="Zhang H."/>
            <person name="Lin R."/>
            <person name="Xie B."/>
        </authorList>
    </citation>
    <scope>NUCLEOTIDE SEQUENCE</scope>
    <source>
        <strain evidence="2">BazhouSP</strain>
    </source>
</reference>
<name>A0AAD4QX95_9BILA</name>
<keyword evidence="3" id="KW-1185">Reference proteome</keyword>
<protein>
    <submittedName>
        <fullName evidence="2">Uncharacterized protein</fullName>
    </submittedName>
</protein>
<dbReference type="AlphaFoldDB" id="A0AAD4QX95"/>
<comment type="caution">
    <text evidence="2">The sequence shown here is derived from an EMBL/GenBank/DDBJ whole genome shotgun (WGS) entry which is preliminary data.</text>
</comment>
<proteinExistence type="predicted"/>
<accession>A0AAD4QX95</accession>
<evidence type="ECO:0000256" key="1">
    <source>
        <dbReference type="SAM" id="MobiDB-lite"/>
    </source>
</evidence>
<evidence type="ECO:0000313" key="3">
    <source>
        <dbReference type="Proteomes" id="UP001201812"/>
    </source>
</evidence>